<protein>
    <submittedName>
        <fullName evidence="1">Uncharacterized protein</fullName>
    </submittedName>
</protein>
<sequence>MNCKDDALLNVLVDTGLSLNMLPKSTLSKLSYQGEPMRYSGVIVKAFDGSCKTVIGEVDLPVKIDPSDFQITFQVMDIHSACSCLLGRPWIHEAGVVTSTLYQKLKFVKNGKLIIIGEEKALLVSHLSSLSYVEVEDEVGTPFQALSIAAEKRVGAPMSSLKDAEKIVEEGNVDQWGRMVEVSDNKGRTGLGFQRGLSTARSEDMQLSFRSGGFIHGNEQHLAVVLEDDEEEDCTNFVAHGKACNNWTVVDVPIILHRSKLVSKPIEYIDPSPSPNFEFPVFEAKEESDEEVSDELSRLLEHDEKAIQSFKEQIELVNLGSEDDVKEVKIGSRLCPDVKKGLIDLLREYSDVFAWSYQDMPRLDSEIIEHRFPLKPECPPVNQKLRKTHPDMALKIKEEVQKQIDTGFLVTAEYP</sequence>
<proteinExistence type="predicted"/>
<gene>
    <name evidence="1" type="ORF">KIW84_052014</name>
</gene>
<dbReference type="PANTHER" id="PTHR33240">
    <property type="entry name" value="OS08G0508500 PROTEIN"/>
    <property type="match status" value="1"/>
</dbReference>
<organism evidence="1 2">
    <name type="scientific">Pisum sativum</name>
    <name type="common">Garden pea</name>
    <name type="synonym">Lathyrus oleraceus</name>
    <dbReference type="NCBI Taxonomy" id="3888"/>
    <lineage>
        <taxon>Eukaryota</taxon>
        <taxon>Viridiplantae</taxon>
        <taxon>Streptophyta</taxon>
        <taxon>Embryophyta</taxon>
        <taxon>Tracheophyta</taxon>
        <taxon>Spermatophyta</taxon>
        <taxon>Magnoliopsida</taxon>
        <taxon>eudicotyledons</taxon>
        <taxon>Gunneridae</taxon>
        <taxon>Pentapetalae</taxon>
        <taxon>rosids</taxon>
        <taxon>fabids</taxon>
        <taxon>Fabales</taxon>
        <taxon>Fabaceae</taxon>
        <taxon>Papilionoideae</taxon>
        <taxon>50 kb inversion clade</taxon>
        <taxon>NPAAA clade</taxon>
        <taxon>Hologalegina</taxon>
        <taxon>IRL clade</taxon>
        <taxon>Fabeae</taxon>
        <taxon>Lathyrus</taxon>
    </lineage>
</organism>
<dbReference type="CDD" id="cd00303">
    <property type="entry name" value="retropepsin_like"/>
    <property type="match status" value="1"/>
</dbReference>
<name>A0A9D4WLJ6_PEA</name>
<keyword evidence="2" id="KW-1185">Reference proteome</keyword>
<dbReference type="Gene3D" id="2.40.70.10">
    <property type="entry name" value="Acid Proteases"/>
    <property type="match status" value="1"/>
</dbReference>
<dbReference type="Gramene" id="Psat05G0201400-T1">
    <property type="protein sequence ID" value="KAI5405074.1"/>
    <property type="gene ID" value="KIW84_052014"/>
</dbReference>
<dbReference type="EMBL" id="JAMSHJ010000005">
    <property type="protein sequence ID" value="KAI5405074.1"/>
    <property type="molecule type" value="Genomic_DNA"/>
</dbReference>
<accession>A0A9D4WLJ6</accession>
<dbReference type="Proteomes" id="UP001058974">
    <property type="component" value="Chromosome 5"/>
</dbReference>
<dbReference type="InterPro" id="IPR021109">
    <property type="entry name" value="Peptidase_aspartic_dom_sf"/>
</dbReference>
<evidence type="ECO:0000313" key="1">
    <source>
        <dbReference type="EMBL" id="KAI5405074.1"/>
    </source>
</evidence>
<evidence type="ECO:0000313" key="2">
    <source>
        <dbReference type="Proteomes" id="UP001058974"/>
    </source>
</evidence>
<dbReference type="AlphaFoldDB" id="A0A9D4WLJ6"/>
<comment type="caution">
    <text evidence="1">The sequence shown here is derived from an EMBL/GenBank/DDBJ whole genome shotgun (WGS) entry which is preliminary data.</text>
</comment>
<dbReference type="PANTHER" id="PTHR33240:SF15">
    <property type="entry name" value="GAG-PRO-LIKE PROTEIN"/>
    <property type="match status" value="1"/>
</dbReference>
<reference evidence="1 2" key="1">
    <citation type="journal article" date="2022" name="Nat. Genet.">
        <title>Improved pea reference genome and pan-genome highlight genomic features and evolutionary characteristics.</title>
        <authorList>
            <person name="Yang T."/>
            <person name="Liu R."/>
            <person name="Luo Y."/>
            <person name="Hu S."/>
            <person name="Wang D."/>
            <person name="Wang C."/>
            <person name="Pandey M.K."/>
            <person name="Ge S."/>
            <person name="Xu Q."/>
            <person name="Li N."/>
            <person name="Li G."/>
            <person name="Huang Y."/>
            <person name="Saxena R.K."/>
            <person name="Ji Y."/>
            <person name="Li M."/>
            <person name="Yan X."/>
            <person name="He Y."/>
            <person name="Liu Y."/>
            <person name="Wang X."/>
            <person name="Xiang C."/>
            <person name="Varshney R.K."/>
            <person name="Ding H."/>
            <person name="Gao S."/>
            <person name="Zong X."/>
        </authorList>
    </citation>
    <scope>NUCLEOTIDE SEQUENCE [LARGE SCALE GENOMIC DNA]</scope>
    <source>
        <strain evidence="1 2">cv. Zhongwan 6</strain>
    </source>
</reference>